<dbReference type="EMBL" id="NFSB01000071">
    <property type="protein sequence ID" value="OUM34146.1"/>
    <property type="molecule type" value="Genomic_DNA"/>
</dbReference>
<comment type="caution">
    <text evidence="1">The sequence shown here is derived from an EMBL/GenBank/DDBJ whole genome shotgun (WGS) entry which is preliminary data.</text>
</comment>
<dbReference type="Proteomes" id="UP000196082">
    <property type="component" value="Unassembled WGS sequence"/>
</dbReference>
<proteinExistence type="predicted"/>
<name>A0A1Y3L7Y0_PSEPU</name>
<protein>
    <submittedName>
        <fullName evidence="1">Uncharacterized protein</fullName>
    </submittedName>
</protein>
<evidence type="ECO:0000313" key="2">
    <source>
        <dbReference type="Proteomes" id="UP000196082"/>
    </source>
</evidence>
<evidence type="ECO:0000313" key="1">
    <source>
        <dbReference type="EMBL" id="OUM34146.1"/>
    </source>
</evidence>
<sequence length="86" mass="9572">MQGFGVVAQYLGRQQQGRAVEIAVELGIWLAGHQYRSLAALNALAIRTGVIVILTIPDLTKKLCRYSWSRQKCAGPVVRFIYPNDL</sequence>
<gene>
    <name evidence="1" type="ORF">B8W72_11380</name>
</gene>
<reference evidence="1 2" key="1">
    <citation type="submission" date="2017-05" db="EMBL/GenBank/DDBJ databases">
        <title>Whole genome sequence of Pseudomonas putida isolate 1312 commercialized as a biostimulant.</title>
        <authorList>
            <person name="Crovadore J."/>
            <person name="Blanc P."/>
            <person name="Chablais R."/>
            <person name="Cochard B."/>
            <person name="Grizard D."/>
            <person name="Lefort F."/>
        </authorList>
    </citation>
    <scope>NUCLEOTIDE SEQUENCE [LARGE SCALE GENOMIC DNA]</scope>
    <source>
        <strain evidence="1 2">1312</strain>
    </source>
</reference>
<dbReference type="AlphaFoldDB" id="A0A1Y3L7Y0"/>
<organism evidence="1 2">
    <name type="scientific">Pseudomonas putida</name>
    <name type="common">Arthrobacter siderocapsulatus</name>
    <dbReference type="NCBI Taxonomy" id="303"/>
    <lineage>
        <taxon>Bacteria</taxon>
        <taxon>Pseudomonadati</taxon>
        <taxon>Pseudomonadota</taxon>
        <taxon>Gammaproteobacteria</taxon>
        <taxon>Pseudomonadales</taxon>
        <taxon>Pseudomonadaceae</taxon>
        <taxon>Pseudomonas</taxon>
    </lineage>
</organism>
<accession>A0A1Y3L7Y0</accession>